<evidence type="ECO:0000256" key="2">
    <source>
        <dbReference type="ARBA" id="ARBA00010350"/>
    </source>
</evidence>
<dbReference type="CDD" id="cd10430">
    <property type="entry name" value="BI-1"/>
    <property type="match status" value="1"/>
</dbReference>
<evidence type="ECO:0000313" key="7">
    <source>
        <dbReference type="EMBL" id="CAL1529064.1"/>
    </source>
</evidence>
<dbReference type="Proteomes" id="UP001497497">
    <property type="component" value="Unassembled WGS sequence"/>
</dbReference>
<accession>A0AAV2H8D7</accession>
<evidence type="ECO:0000313" key="8">
    <source>
        <dbReference type="Proteomes" id="UP001497497"/>
    </source>
</evidence>
<keyword evidence="4 6" id="KW-1133">Transmembrane helix</keyword>
<dbReference type="EMBL" id="CAXITT010000042">
    <property type="protein sequence ID" value="CAL1529064.1"/>
    <property type="molecule type" value="Genomic_DNA"/>
</dbReference>
<evidence type="ECO:0000256" key="6">
    <source>
        <dbReference type="RuleBase" id="RU004379"/>
    </source>
</evidence>
<reference evidence="7 8" key="1">
    <citation type="submission" date="2024-04" db="EMBL/GenBank/DDBJ databases">
        <authorList>
            <consortium name="Genoscope - CEA"/>
            <person name="William W."/>
        </authorList>
    </citation>
    <scope>NUCLEOTIDE SEQUENCE [LARGE SCALE GENOMIC DNA]</scope>
</reference>
<feature type="transmembrane region" description="Helical" evidence="6">
    <location>
        <begin position="32"/>
        <end position="49"/>
    </location>
</feature>
<dbReference type="AlphaFoldDB" id="A0AAV2H8D7"/>
<evidence type="ECO:0000256" key="3">
    <source>
        <dbReference type="ARBA" id="ARBA00022692"/>
    </source>
</evidence>
<dbReference type="GO" id="GO:0019899">
    <property type="term" value="F:enzyme binding"/>
    <property type="evidence" value="ECO:0007669"/>
    <property type="project" value="TreeGrafter"/>
</dbReference>
<dbReference type="InterPro" id="IPR006214">
    <property type="entry name" value="Bax_inhibitor_1-related"/>
</dbReference>
<feature type="transmembrane region" description="Helical" evidence="6">
    <location>
        <begin position="172"/>
        <end position="189"/>
    </location>
</feature>
<feature type="transmembrane region" description="Helical" evidence="6">
    <location>
        <begin position="87"/>
        <end position="109"/>
    </location>
</feature>
<dbReference type="GO" id="GO:0034620">
    <property type="term" value="P:cellular response to unfolded protein"/>
    <property type="evidence" value="ECO:0007669"/>
    <property type="project" value="TreeGrafter"/>
</dbReference>
<comment type="caution">
    <text evidence="7">The sequence shown here is derived from an EMBL/GenBank/DDBJ whole genome shotgun (WGS) entry which is preliminary data.</text>
</comment>
<gene>
    <name evidence="7" type="ORF">GSLYS_00003219001</name>
</gene>
<dbReference type="GO" id="GO:0031966">
    <property type="term" value="C:mitochondrial membrane"/>
    <property type="evidence" value="ECO:0007669"/>
    <property type="project" value="TreeGrafter"/>
</dbReference>
<evidence type="ECO:0000256" key="1">
    <source>
        <dbReference type="ARBA" id="ARBA00004141"/>
    </source>
</evidence>
<proteinExistence type="inferred from homology"/>
<keyword evidence="8" id="KW-1185">Reference proteome</keyword>
<evidence type="ECO:0000256" key="5">
    <source>
        <dbReference type="ARBA" id="ARBA00023136"/>
    </source>
</evidence>
<protein>
    <recommendedName>
        <fullName evidence="9">Bax inhibitor 1</fullName>
    </recommendedName>
</protein>
<organism evidence="7 8">
    <name type="scientific">Lymnaea stagnalis</name>
    <name type="common">Great pond snail</name>
    <name type="synonym">Helix stagnalis</name>
    <dbReference type="NCBI Taxonomy" id="6523"/>
    <lineage>
        <taxon>Eukaryota</taxon>
        <taxon>Metazoa</taxon>
        <taxon>Spiralia</taxon>
        <taxon>Lophotrochozoa</taxon>
        <taxon>Mollusca</taxon>
        <taxon>Gastropoda</taxon>
        <taxon>Heterobranchia</taxon>
        <taxon>Euthyneura</taxon>
        <taxon>Panpulmonata</taxon>
        <taxon>Hygrophila</taxon>
        <taxon>Lymnaeoidea</taxon>
        <taxon>Lymnaeidae</taxon>
        <taxon>Lymnaea</taxon>
    </lineage>
</organism>
<feature type="transmembrane region" description="Helical" evidence="6">
    <location>
        <begin position="115"/>
        <end position="136"/>
    </location>
</feature>
<sequence length="240" mass="26725">MAARTSQTTMFSSALFNFDHLESNVQQHLKKVYASLSVGMLSAALGAYAHTLTGIGEWFILTTLASIGLMIWLGSTRYTKESEGTRMGIFAGFTFTSGISLGPLIDIVMNIDESIVSTALAGTAVIFICFTMASLLWKDRVFLYMGGFLMSSLTLLTLGGLINVFFRSEAFFNVYIYGALFLFSAFVLFDTQLIVEKRRKGDQDYIWHSVDLFIDAIQIFRTLLIILAKKSKDSRKKSSK</sequence>
<keyword evidence="5 6" id="KW-0472">Membrane</keyword>
<dbReference type="Pfam" id="PF01027">
    <property type="entry name" value="Bax1-I"/>
    <property type="match status" value="1"/>
</dbReference>
<comment type="similarity">
    <text evidence="2 6">Belongs to the BI1 family.</text>
</comment>
<dbReference type="PANTHER" id="PTHR23291:SF32">
    <property type="entry name" value="BAX INHIBITOR 1"/>
    <property type="match status" value="1"/>
</dbReference>
<evidence type="ECO:0008006" key="9">
    <source>
        <dbReference type="Google" id="ProtNLM"/>
    </source>
</evidence>
<dbReference type="PANTHER" id="PTHR23291">
    <property type="entry name" value="BAX INHIBITOR-RELATED"/>
    <property type="match status" value="1"/>
</dbReference>
<comment type="subcellular location">
    <subcellularLocation>
        <location evidence="1">Membrane</location>
        <topology evidence="1">Multi-pass membrane protein</topology>
    </subcellularLocation>
</comment>
<keyword evidence="3 6" id="KW-0812">Transmembrane</keyword>
<feature type="transmembrane region" description="Helical" evidence="6">
    <location>
        <begin position="143"/>
        <end position="166"/>
    </location>
</feature>
<evidence type="ECO:0000256" key="4">
    <source>
        <dbReference type="ARBA" id="ARBA00022989"/>
    </source>
</evidence>
<dbReference type="GO" id="GO:0033119">
    <property type="term" value="P:negative regulation of RNA splicing"/>
    <property type="evidence" value="ECO:0007669"/>
    <property type="project" value="TreeGrafter"/>
</dbReference>
<name>A0AAV2H8D7_LYMST</name>
<feature type="transmembrane region" description="Helical" evidence="6">
    <location>
        <begin position="55"/>
        <end position="75"/>
    </location>
</feature>
<dbReference type="GO" id="GO:2001234">
    <property type="term" value="P:negative regulation of apoptotic signaling pathway"/>
    <property type="evidence" value="ECO:0007669"/>
    <property type="project" value="TreeGrafter"/>
</dbReference>